<reference evidence="1" key="1">
    <citation type="submission" date="2023-11" db="EMBL/GenBank/DDBJ databases">
        <authorList>
            <person name="Poullet M."/>
        </authorList>
    </citation>
    <scope>NUCLEOTIDE SEQUENCE</scope>
    <source>
        <strain evidence="1">E1834</strain>
    </source>
</reference>
<proteinExistence type="predicted"/>
<keyword evidence="2" id="KW-1185">Reference proteome</keyword>
<accession>A0ACB0YRC9</accession>
<name>A0ACB0YRC9_MELEN</name>
<comment type="caution">
    <text evidence="1">The sequence shown here is derived from an EMBL/GenBank/DDBJ whole genome shotgun (WGS) entry which is preliminary data.</text>
</comment>
<evidence type="ECO:0000313" key="2">
    <source>
        <dbReference type="Proteomes" id="UP001497535"/>
    </source>
</evidence>
<organism evidence="1 2">
    <name type="scientific">Meloidogyne enterolobii</name>
    <name type="common">Root-knot nematode worm</name>
    <name type="synonym">Meloidogyne mayaguensis</name>
    <dbReference type="NCBI Taxonomy" id="390850"/>
    <lineage>
        <taxon>Eukaryota</taxon>
        <taxon>Metazoa</taxon>
        <taxon>Ecdysozoa</taxon>
        <taxon>Nematoda</taxon>
        <taxon>Chromadorea</taxon>
        <taxon>Rhabditida</taxon>
        <taxon>Tylenchina</taxon>
        <taxon>Tylenchomorpha</taxon>
        <taxon>Tylenchoidea</taxon>
        <taxon>Meloidogynidae</taxon>
        <taxon>Meloidogyninae</taxon>
        <taxon>Meloidogyne</taxon>
    </lineage>
</organism>
<protein>
    <submittedName>
        <fullName evidence="1">Uncharacterized protein</fullName>
    </submittedName>
</protein>
<sequence length="1043" mass="118341">MAACIRRNITAVLKGIQTYTREATQLMGKDVDEGICERLRSKKLDLESAIARIVELDTQWTDIINSLDVTQRMAEESIYMNFPHGETGGLEDGQEVPLSKRHFLDQNEFAREVLNMVSEMLNTLERSRTNSRQSALSESNHSVDLNEETNNARTNHLDARMNNTGINHLDARTNNSERNNANLPVYHALQPPFLQPRVNLPPLHLPHFSGDSKDWPTFWQMFSSTIDNEPSYNNVVKMNYLLSLLDGPVLNVVAGYLPTNENYPRVVELLKTRFGDSKVLKEALQSELYHLAPANDSVIGLRKFLDVIERVCRQLSDYGIQDDSWIIFALKEKLPKGILAKLIEKEKMAGKTWKIENWRSELNLLISVKEEVQRCTVNKETEGPPRRERRPFYQPEPTRSFPVANQPRSSCCSLCQGNHFPSECTKYGNTQARKDRLLEQNRCLKCLREGHRANDCPNHRRCSRCQGPHHLLVCFSRDVKSQNRPKFVGSAQRMFFQPSRPEPVANPRQFTQSIWGRRDEPHLMDHGTRCDANLPAPKENSVVATVTNAKNKPAAYLMTKRLMVTARGRKEKIPVYVFFDTGSQTSFVSRRLVERLNPPRGREIDQLEIHGFGGASSNPLKIRSPTYMVKIQREDGYWEEITLNCTEEIATPFEMINFDEFFYNRTGVDSLEIVKEKPDIMIGIKQFWKFFVSKGKEILPGLHSIRTVFGTMTAGETNFGRNSNKKSMSLVAVNASKNEPLPTPDTVEDFRSMESPVQNHAKAEANLNPRPISTISEEAVAPLPLRPNDLVVPHGEFPLKIDSADQNQLVKHPIATVAKAKLAASTLVALCLVCVMVFGPTGNQRMEICCDESPTEMLLTDYPGVAKFWKSSLEKFSTEMTCPALNKCLLLNSTFGIDMIVNPSCNPSLAFLWALVTLTAFSGLCSVLTLCRSYRKNFRMIVAIGRMGCQCWRRTKRKTAYTRARTRETIRNKTKSSIHNRFANCCHRGQTGIQCVFNHAATLTLWHGGQSDAMMIRDDRKKQLKKRKTIGGPGMSRKATIRI</sequence>
<evidence type="ECO:0000313" key="1">
    <source>
        <dbReference type="EMBL" id="CAK5059142.1"/>
    </source>
</evidence>
<dbReference type="EMBL" id="CAVMJV010000017">
    <property type="protein sequence ID" value="CAK5059142.1"/>
    <property type="molecule type" value="Genomic_DNA"/>
</dbReference>
<gene>
    <name evidence="1" type="ORF">MENTE1834_LOCUS15630</name>
</gene>
<dbReference type="Proteomes" id="UP001497535">
    <property type="component" value="Unassembled WGS sequence"/>
</dbReference>